<proteinExistence type="predicted"/>
<accession>A0AC61QJG0</accession>
<dbReference type="Proteomes" id="UP000294588">
    <property type="component" value="Unassembled WGS sequence"/>
</dbReference>
<gene>
    <name evidence="1" type="ORF">E0946_03465</name>
</gene>
<sequence>MRKPALILLILLIGCISLLNAATTGRLAVRVRDNNNKPLEFVNIVVMRGNQRITGGQTDSKGVAIIINIPPGVYTVKLSLIGYDPITYTDVRIEVDETTNINAIMKKSGVKLAPVVVTANPDVVGKSQIGSVRKIEMERMSEVAAADLTDIVSLQAGVSNIGGELHIRGGRSNEINFTVDGMSVSDPVDGGSALQVDTDAIADMKVMTGGFPAEYGNAQSGVINIVTKDGDPFYSGKVEYNTDHLIGEGRNSDVTKFALGGPVWPLGGQDLRERFTFYLNGGGEWLDGRLKDYYIADPMKDFTFNGIPILEYEYPPSNPYADRKDFLGIDLGNRNYNSYNINLKSKYVFNPAQKVTFAVRGDRSLNYPFSYAWRYALDHFAYDETIQRQYIATYDHVFNSAMNLSVKASYYQKDSNSGPRGIQRNNYIYMYNNLDPNNPGPDYVDNVLMGIEGWDTVDHDNDGVYSPDYNGDGISDADYLPAAFWAYRIAGLEDPRSIPGFLPPGTIYQYFVDDVTTILSGRADFEWQLNETHLAKTGLELIKHNIKKNQLQNFLNIYQDRYQASLKRVYDMANLQWTPPSDAPGDTTYYGIVPELYAIYVSEDNVLIPIYNPNDYYKAAREASGKRDGYQAFPWQAAYYIQDKMEWEGMIVNAGLRFDLWYLGSKYKVLQDDGSYRTVEFDPDERLQVMVSPRLGVSHPITDRDVMRFAYNYQNQLPQMQYIFTSKTPSDAYISDQIITVGNTKLEPQITVTYEVGLSHQLSDDYVVDMTAYYKNIYNYVSTIKEYDPNEPQVYWYKYISEDYGSARGIDIQLEKLMSNFTNWSIAYSLAWAQGNNSTTVIQDEATNLREFPLDWDIRHNIGINFTFRIGRGEEFFIPFTNYILPLDDFTANFNWTFASGAPYTPQSLIGDKLLDTNSARKDPTHQLNMRLTKGFMLSNKMNIRVFLDVENLLKTKNVLTVYPKTGLWYDDGADLADSNTGYVYPEVKFVHDLYTRNPGFVNDFRGVTLGISFNF</sequence>
<protein>
    <submittedName>
        <fullName evidence="1">TonB-dependent receptor</fullName>
    </submittedName>
</protein>
<dbReference type="EMBL" id="SMOG01000007">
    <property type="protein sequence ID" value="TDF73243.1"/>
    <property type="molecule type" value="Genomic_DNA"/>
</dbReference>
<evidence type="ECO:0000313" key="2">
    <source>
        <dbReference type="Proteomes" id="UP000294588"/>
    </source>
</evidence>
<evidence type="ECO:0000313" key="1">
    <source>
        <dbReference type="EMBL" id="TDF73243.1"/>
    </source>
</evidence>
<reference evidence="1" key="1">
    <citation type="submission" date="2019-03" db="EMBL/GenBank/DDBJ databases">
        <title>Candidatus Syntrophosphaera thermopropionivorans: a novel player in syntrophic propionate oxidation during anaerobic digestion.</title>
        <authorList>
            <person name="Dyksma S."/>
        </authorList>
    </citation>
    <scope>NUCLEOTIDE SEQUENCE</scope>
    <source>
        <strain evidence="1">W5</strain>
    </source>
</reference>
<keyword evidence="2" id="KW-1185">Reference proteome</keyword>
<keyword evidence="1" id="KW-0675">Receptor</keyword>
<name>A0AC61QJG0_9BACT</name>
<comment type="caution">
    <text evidence="1">The sequence shown here is derived from an EMBL/GenBank/DDBJ whole genome shotgun (WGS) entry which is preliminary data.</text>
</comment>
<organism evidence="1 2">
    <name type="scientific">Candidatus Syntrophosphaera thermopropionivorans</name>
    <dbReference type="NCBI Taxonomy" id="2593015"/>
    <lineage>
        <taxon>Bacteria</taxon>
        <taxon>Pseudomonadati</taxon>
        <taxon>Candidatus Cloacimonadota</taxon>
        <taxon>Candidatus Cloacimonadia</taxon>
        <taxon>Candidatus Cloacimonadales</taxon>
        <taxon>Candidatus Cloacimonadaceae</taxon>
        <taxon>Candidatus Syntrophosphaera</taxon>
    </lineage>
</organism>